<evidence type="ECO:0000313" key="6">
    <source>
        <dbReference type="EMBL" id="RZT78730.1"/>
    </source>
</evidence>
<dbReference type="SUPFAM" id="SSF53822">
    <property type="entry name" value="Periplasmic binding protein-like I"/>
    <property type="match status" value="1"/>
</dbReference>
<dbReference type="SUPFAM" id="SSF47413">
    <property type="entry name" value="lambda repressor-like DNA-binding domains"/>
    <property type="match status" value="1"/>
</dbReference>
<dbReference type="InterPro" id="IPR028082">
    <property type="entry name" value="Peripla_BP_I"/>
</dbReference>
<dbReference type="GO" id="GO:0000976">
    <property type="term" value="F:transcription cis-regulatory region binding"/>
    <property type="evidence" value="ECO:0007669"/>
    <property type="project" value="TreeGrafter"/>
</dbReference>
<dbReference type="CDD" id="cd01392">
    <property type="entry name" value="HTH_LacI"/>
    <property type="match status" value="1"/>
</dbReference>
<evidence type="ECO:0000256" key="3">
    <source>
        <dbReference type="ARBA" id="ARBA00023163"/>
    </source>
</evidence>
<feature type="region of interest" description="Disordered" evidence="4">
    <location>
        <begin position="368"/>
        <end position="410"/>
    </location>
</feature>
<organism evidence="6 7">
    <name type="scientific">Micromonospora violae</name>
    <dbReference type="NCBI Taxonomy" id="1278207"/>
    <lineage>
        <taxon>Bacteria</taxon>
        <taxon>Bacillati</taxon>
        <taxon>Actinomycetota</taxon>
        <taxon>Actinomycetes</taxon>
        <taxon>Micromonosporales</taxon>
        <taxon>Micromonosporaceae</taxon>
        <taxon>Micromonospora</taxon>
    </lineage>
</organism>
<feature type="compositionally biased region" description="Pro residues" evidence="4">
    <location>
        <begin position="380"/>
        <end position="394"/>
    </location>
</feature>
<dbReference type="EMBL" id="SHKK01000001">
    <property type="protein sequence ID" value="RZT78730.1"/>
    <property type="molecule type" value="Genomic_DNA"/>
</dbReference>
<dbReference type="Pfam" id="PF00532">
    <property type="entry name" value="Peripla_BP_1"/>
    <property type="match status" value="1"/>
</dbReference>
<dbReference type="PANTHER" id="PTHR30146:SF109">
    <property type="entry name" value="HTH-TYPE TRANSCRIPTIONAL REGULATOR GALS"/>
    <property type="match status" value="1"/>
</dbReference>
<keyword evidence="7" id="KW-1185">Reference proteome</keyword>
<keyword evidence="1" id="KW-0805">Transcription regulation</keyword>
<keyword evidence="2" id="KW-0238">DNA-binding</keyword>
<protein>
    <submittedName>
        <fullName evidence="6">LacI family transcriptional regulator</fullName>
    </submittedName>
</protein>
<dbReference type="SMART" id="SM00354">
    <property type="entry name" value="HTH_LACI"/>
    <property type="match status" value="1"/>
</dbReference>
<dbReference type="Proteomes" id="UP000293781">
    <property type="component" value="Unassembled WGS sequence"/>
</dbReference>
<accession>A0A4V2FP32</accession>
<proteinExistence type="predicted"/>
<evidence type="ECO:0000259" key="5">
    <source>
        <dbReference type="PROSITE" id="PS50932"/>
    </source>
</evidence>
<dbReference type="AlphaFoldDB" id="A0A4V2FP32"/>
<evidence type="ECO:0000256" key="2">
    <source>
        <dbReference type="ARBA" id="ARBA00023125"/>
    </source>
</evidence>
<dbReference type="PROSITE" id="PS50932">
    <property type="entry name" value="HTH_LACI_2"/>
    <property type="match status" value="1"/>
</dbReference>
<gene>
    <name evidence="6" type="ORF">EV382_1922</name>
</gene>
<dbReference type="PANTHER" id="PTHR30146">
    <property type="entry name" value="LACI-RELATED TRANSCRIPTIONAL REPRESSOR"/>
    <property type="match status" value="1"/>
</dbReference>
<dbReference type="Gene3D" id="1.10.260.40">
    <property type="entry name" value="lambda repressor-like DNA-binding domains"/>
    <property type="match status" value="1"/>
</dbReference>
<dbReference type="InterPro" id="IPR000843">
    <property type="entry name" value="HTH_LacI"/>
</dbReference>
<dbReference type="Gene3D" id="3.40.50.2300">
    <property type="match status" value="2"/>
</dbReference>
<sequence>MPQNRNHWPLTLAQPFALMGHTHVTATTSDEGAAVPVTIRDVARASGVHISTVSRTFSAPHLVNPETRVRVLACAEDLGYRPNRAARALITGRTHNIGLIIADIANPFFPPLIKAAESQARHRDYHVFVADTNEDPTAEEELVHALAKQVDGVLLCSPRMSNSLIEQLSREVPLVVVNRQVTGLPCVLMDVGQGARSAIEHLVGLGHRSIALLGGPRSSWTNREMRRAAGAAARAGGAELTVLGPNAPTEVGGSAIAEQVRRSGVSAVLAYNDLMAIGLIEGLDALGVRVPQEVSVVGVDDITLSRLTRPKLTTVATPTGAAGRTAVDMLLQQDIESPRGARGSGAGTALGVRRTTAQVMLQTDLVIRDSTGPGPYARPARPPAAPHGPDPHCPAGPGIPTAATGDAVAS</sequence>
<evidence type="ECO:0000313" key="7">
    <source>
        <dbReference type="Proteomes" id="UP000293781"/>
    </source>
</evidence>
<feature type="domain" description="HTH lacI-type" evidence="5">
    <location>
        <begin position="37"/>
        <end position="91"/>
    </location>
</feature>
<evidence type="ECO:0000256" key="1">
    <source>
        <dbReference type="ARBA" id="ARBA00023015"/>
    </source>
</evidence>
<reference evidence="6 7" key="1">
    <citation type="submission" date="2019-02" db="EMBL/GenBank/DDBJ databases">
        <title>Sequencing the genomes of 1000 actinobacteria strains.</title>
        <authorList>
            <person name="Klenk H.-P."/>
        </authorList>
    </citation>
    <scope>NUCLEOTIDE SEQUENCE [LARGE SCALE GENOMIC DNA]</scope>
    <source>
        <strain evidence="6 7">DSM 45888</strain>
    </source>
</reference>
<keyword evidence="3" id="KW-0804">Transcription</keyword>
<dbReference type="CDD" id="cd06267">
    <property type="entry name" value="PBP1_LacI_sugar_binding-like"/>
    <property type="match status" value="1"/>
</dbReference>
<comment type="caution">
    <text evidence="6">The sequence shown here is derived from an EMBL/GenBank/DDBJ whole genome shotgun (WGS) entry which is preliminary data.</text>
</comment>
<dbReference type="Pfam" id="PF00356">
    <property type="entry name" value="LacI"/>
    <property type="match status" value="1"/>
</dbReference>
<dbReference type="GO" id="GO:0003700">
    <property type="term" value="F:DNA-binding transcription factor activity"/>
    <property type="evidence" value="ECO:0007669"/>
    <property type="project" value="TreeGrafter"/>
</dbReference>
<evidence type="ECO:0000256" key="4">
    <source>
        <dbReference type="SAM" id="MobiDB-lite"/>
    </source>
</evidence>
<dbReference type="InterPro" id="IPR010982">
    <property type="entry name" value="Lambda_DNA-bd_dom_sf"/>
</dbReference>
<name>A0A4V2FP32_9ACTN</name>
<dbReference type="InterPro" id="IPR001761">
    <property type="entry name" value="Peripla_BP/Lac1_sug-bd_dom"/>
</dbReference>